<dbReference type="AlphaFoldDB" id="A0A0C9XRP0"/>
<dbReference type="EMBL" id="KN838626">
    <property type="protein sequence ID" value="KIK00377.1"/>
    <property type="molecule type" value="Genomic_DNA"/>
</dbReference>
<sequence length="94" mass="10366">MTEEKPVLDPNGYAICPDCKTQIHCGTGIVADSQSDGVLKCKKLGCETQWVAFRWTLFHEIGFARPARHLGQVEGRSDHGDDVTLPYMGTCLIT</sequence>
<name>A0A0C9XRP0_9AGAR</name>
<proteinExistence type="predicted"/>
<reference evidence="2" key="2">
    <citation type="submission" date="2015-01" db="EMBL/GenBank/DDBJ databases">
        <title>Evolutionary Origins and Diversification of the Mycorrhizal Mutualists.</title>
        <authorList>
            <consortium name="DOE Joint Genome Institute"/>
            <consortium name="Mycorrhizal Genomics Consortium"/>
            <person name="Kohler A."/>
            <person name="Kuo A."/>
            <person name="Nagy L.G."/>
            <person name="Floudas D."/>
            <person name="Copeland A."/>
            <person name="Barry K.W."/>
            <person name="Cichocki N."/>
            <person name="Veneault-Fourrey C."/>
            <person name="LaButti K."/>
            <person name="Lindquist E.A."/>
            <person name="Lipzen A."/>
            <person name="Lundell T."/>
            <person name="Morin E."/>
            <person name="Murat C."/>
            <person name="Riley R."/>
            <person name="Ohm R."/>
            <person name="Sun H."/>
            <person name="Tunlid A."/>
            <person name="Henrissat B."/>
            <person name="Grigoriev I.V."/>
            <person name="Hibbett D.S."/>
            <person name="Martin F."/>
        </authorList>
    </citation>
    <scope>NUCLEOTIDE SEQUENCE [LARGE SCALE GENOMIC DNA]</scope>
    <source>
        <strain evidence="2">LaAM-08-1</strain>
    </source>
</reference>
<reference evidence="1 2" key="1">
    <citation type="submission" date="2014-04" db="EMBL/GenBank/DDBJ databases">
        <authorList>
            <consortium name="DOE Joint Genome Institute"/>
            <person name="Kuo A."/>
            <person name="Kohler A."/>
            <person name="Nagy L.G."/>
            <person name="Floudas D."/>
            <person name="Copeland A."/>
            <person name="Barry K.W."/>
            <person name="Cichocki N."/>
            <person name="Veneault-Fourrey C."/>
            <person name="LaButti K."/>
            <person name="Lindquist E.A."/>
            <person name="Lipzen A."/>
            <person name="Lundell T."/>
            <person name="Morin E."/>
            <person name="Murat C."/>
            <person name="Sun H."/>
            <person name="Tunlid A."/>
            <person name="Henrissat B."/>
            <person name="Grigoriev I.V."/>
            <person name="Hibbett D.S."/>
            <person name="Martin F."/>
            <person name="Nordberg H.P."/>
            <person name="Cantor M.N."/>
            <person name="Hua S.X."/>
        </authorList>
    </citation>
    <scope>NUCLEOTIDE SEQUENCE [LARGE SCALE GENOMIC DNA]</scope>
    <source>
        <strain evidence="1 2">LaAM-08-1</strain>
    </source>
</reference>
<protein>
    <submittedName>
        <fullName evidence="1">Uncharacterized protein</fullName>
    </submittedName>
</protein>
<dbReference type="HOGENOM" id="CLU_182426_1_0_1"/>
<dbReference type="OrthoDB" id="10422015at2759"/>
<evidence type="ECO:0000313" key="1">
    <source>
        <dbReference type="EMBL" id="KIK00377.1"/>
    </source>
</evidence>
<gene>
    <name evidence="1" type="ORF">K443DRAFT_665862</name>
</gene>
<organism evidence="1 2">
    <name type="scientific">Laccaria amethystina LaAM-08-1</name>
    <dbReference type="NCBI Taxonomy" id="1095629"/>
    <lineage>
        <taxon>Eukaryota</taxon>
        <taxon>Fungi</taxon>
        <taxon>Dikarya</taxon>
        <taxon>Basidiomycota</taxon>
        <taxon>Agaricomycotina</taxon>
        <taxon>Agaricomycetes</taxon>
        <taxon>Agaricomycetidae</taxon>
        <taxon>Agaricales</taxon>
        <taxon>Agaricineae</taxon>
        <taxon>Hydnangiaceae</taxon>
        <taxon>Laccaria</taxon>
    </lineage>
</organism>
<evidence type="ECO:0000313" key="2">
    <source>
        <dbReference type="Proteomes" id="UP000054477"/>
    </source>
</evidence>
<dbReference type="Proteomes" id="UP000054477">
    <property type="component" value="Unassembled WGS sequence"/>
</dbReference>
<accession>A0A0C9XRP0</accession>
<keyword evidence="2" id="KW-1185">Reference proteome</keyword>